<organism evidence="2">
    <name type="scientific">Cryptomonas curvata</name>
    <dbReference type="NCBI Taxonomy" id="233186"/>
    <lineage>
        <taxon>Eukaryota</taxon>
        <taxon>Cryptophyceae</taxon>
        <taxon>Cryptomonadales</taxon>
        <taxon>Cryptomonadaceae</taxon>
        <taxon>Cryptomonas</taxon>
    </lineage>
</organism>
<gene>
    <name evidence="2" type="ORF">CCUR1050_LOCUS23273</name>
</gene>
<reference evidence="2" key="1">
    <citation type="submission" date="2021-01" db="EMBL/GenBank/DDBJ databases">
        <authorList>
            <person name="Corre E."/>
            <person name="Pelletier E."/>
            <person name="Niang G."/>
            <person name="Scheremetjew M."/>
            <person name="Finn R."/>
            <person name="Kale V."/>
            <person name="Holt S."/>
            <person name="Cochrane G."/>
            <person name="Meng A."/>
            <person name="Brown T."/>
            <person name="Cohen L."/>
        </authorList>
    </citation>
    <scope>NUCLEOTIDE SEQUENCE</scope>
    <source>
        <strain evidence="2">CCAP979/52</strain>
    </source>
</reference>
<evidence type="ECO:0000313" key="2">
    <source>
        <dbReference type="EMBL" id="CAD8645588.1"/>
    </source>
</evidence>
<accession>A0A7S0MNA7</accession>
<feature type="compositionally biased region" description="Acidic residues" evidence="1">
    <location>
        <begin position="120"/>
        <end position="133"/>
    </location>
</feature>
<evidence type="ECO:0000256" key="1">
    <source>
        <dbReference type="SAM" id="MobiDB-lite"/>
    </source>
</evidence>
<protein>
    <submittedName>
        <fullName evidence="2">Uncharacterized protein</fullName>
    </submittedName>
</protein>
<dbReference type="AlphaFoldDB" id="A0A7S0MNA7"/>
<feature type="region of interest" description="Disordered" evidence="1">
    <location>
        <begin position="113"/>
        <end position="141"/>
    </location>
</feature>
<proteinExistence type="predicted"/>
<sequence length="141" mass="14575">MAMHLEIHAMTSYPPIHTFPGALPYGIPYQPQPAPFFLGGGSVPAGVLPAGLVPPGTIIPGHGFPAPGLPTSTRTVESALPKGLQGSAPELPGDKLTKAECIQFGVPEGAVWGRVGGDNAEPEYAPEDTDLNEDDVRGTQV</sequence>
<dbReference type="EMBL" id="HBEZ01042261">
    <property type="protein sequence ID" value="CAD8645588.1"/>
    <property type="molecule type" value="Transcribed_RNA"/>
</dbReference>
<name>A0A7S0MNA7_9CRYP</name>